<protein>
    <submittedName>
        <fullName evidence="1">Uncharacterized protein</fullName>
    </submittedName>
</protein>
<name>A0A8H7W1D8_9HELO</name>
<evidence type="ECO:0000313" key="2">
    <source>
        <dbReference type="Proteomes" id="UP000664132"/>
    </source>
</evidence>
<organism evidence="1 2">
    <name type="scientific">Cadophora malorum</name>
    <dbReference type="NCBI Taxonomy" id="108018"/>
    <lineage>
        <taxon>Eukaryota</taxon>
        <taxon>Fungi</taxon>
        <taxon>Dikarya</taxon>
        <taxon>Ascomycota</taxon>
        <taxon>Pezizomycotina</taxon>
        <taxon>Leotiomycetes</taxon>
        <taxon>Helotiales</taxon>
        <taxon>Ploettnerulaceae</taxon>
        <taxon>Cadophora</taxon>
    </lineage>
</organism>
<sequence>MPYTILSSDEVRARGIILPPNAPPNLKVIAIDCLDAPYPIVEFYMAESPGIQILWEEHIEARVLGDARGRKRGLQWLDPARLQYDVKEGENIIFVNSITSRTVAVVIQGLIQDEGIINNFDHTIVDHLNNSQPTRLSSAQFGTSQDV</sequence>
<accession>A0A8H7W1D8</accession>
<evidence type="ECO:0000313" key="1">
    <source>
        <dbReference type="EMBL" id="KAG4413500.1"/>
    </source>
</evidence>
<comment type="caution">
    <text evidence="1">The sequence shown here is derived from an EMBL/GenBank/DDBJ whole genome shotgun (WGS) entry which is preliminary data.</text>
</comment>
<proteinExistence type="predicted"/>
<keyword evidence="2" id="KW-1185">Reference proteome</keyword>
<gene>
    <name evidence="1" type="ORF">IFR04_013365</name>
</gene>
<reference evidence="1" key="1">
    <citation type="submission" date="2021-02" db="EMBL/GenBank/DDBJ databases">
        <title>Genome sequence Cadophora malorum strain M34.</title>
        <authorList>
            <person name="Stefanovic E."/>
            <person name="Vu D."/>
            <person name="Scully C."/>
            <person name="Dijksterhuis J."/>
            <person name="Roader J."/>
            <person name="Houbraken J."/>
        </authorList>
    </citation>
    <scope>NUCLEOTIDE SEQUENCE</scope>
    <source>
        <strain evidence="1">M34</strain>
    </source>
</reference>
<dbReference type="AlphaFoldDB" id="A0A8H7W1D8"/>
<dbReference type="EMBL" id="JAFJYH010000311">
    <property type="protein sequence ID" value="KAG4413500.1"/>
    <property type="molecule type" value="Genomic_DNA"/>
</dbReference>
<dbReference type="Proteomes" id="UP000664132">
    <property type="component" value="Unassembled WGS sequence"/>
</dbReference>